<protein>
    <submittedName>
        <fullName evidence="1">Uncharacterized protein</fullName>
    </submittedName>
</protein>
<organism evidence="1 2">
    <name type="scientific">Brachionus plicatilis</name>
    <name type="common">Marine rotifer</name>
    <name type="synonym">Brachionus muelleri</name>
    <dbReference type="NCBI Taxonomy" id="10195"/>
    <lineage>
        <taxon>Eukaryota</taxon>
        <taxon>Metazoa</taxon>
        <taxon>Spiralia</taxon>
        <taxon>Gnathifera</taxon>
        <taxon>Rotifera</taxon>
        <taxon>Eurotatoria</taxon>
        <taxon>Monogononta</taxon>
        <taxon>Pseudotrocha</taxon>
        <taxon>Ploima</taxon>
        <taxon>Brachionidae</taxon>
        <taxon>Brachionus</taxon>
    </lineage>
</organism>
<reference evidence="1 2" key="1">
    <citation type="journal article" date="2018" name="Sci. Rep.">
        <title>Genomic signatures of local adaptation to the degree of environmental predictability in rotifers.</title>
        <authorList>
            <person name="Franch-Gras L."/>
            <person name="Hahn C."/>
            <person name="Garcia-Roger E.M."/>
            <person name="Carmona M.J."/>
            <person name="Serra M."/>
            <person name="Gomez A."/>
        </authorList>
    </citation>
    <scope>NUCLEOTIDE SEQUENCE [LARGE SCALE GENOMIC DNA]</scope>
    <source>
        <strain evidence="1">HYR1</strain>
    </source>
</reference>
<evidence type="ECO:0000313" key="1">
    <source>
        <dbReference type="EMBL" id="RNA09816.1"/>
    </source>
</evidence>
<gene>
    <name evidence="1" type="ORF">BpHYR1_010032</name>
</gene>
<evidence type="ECO:0000313" key="2">
    <source>
        <dbReference type="Proteomes" id="UP000276133"/>
    </source>
</evidence>
<name>A0A3M7QEF5_BRAPC</name>
<dbReference type="AlphaFoldDB" id="A0A3M7QEF5"/>
<proteinExistence type="predicted"/>
<sequence>MSAFRSFTWVPDKSKEQNCVRFFLKLSQSAVENLFPKLKPGVYSIVNPSTNGRDSANRI</sequence>
<keyword evidence="2" id="KW-1185">Reference proteome</keyword>
<dbReference type="EMBL" id="REGN01006367">
    <property type="protein sequence ID" value="RNA09816.1"/>
    <property type="molecule type" value="Genomic_DNA"/>
</dbReference>
<comment type="caution">
    <text evidence="1">The sequence shown here is derived from an EMBL/GenBank/DDBJ whole genome shotgun (WGS) entry which is preliminary data.</text>
</comment>
<accession>A0A3M7QEF5</accession>
<dbReference type="Proteomes" id="UP000276133">
    <property type="component" value="Unassembled WGS sequence"/>
</dbReference>